<dbReference type="SUPFAM" id="SSF88713">
    <property type="entry name" value="Glycoside hydrolase/deacetylase"/>
    <property type="match status" value="1"/>
</dbReference>
<proteinExistence type="predicted"/>
<dbReference type="InterPro" id="IPR050248">
    <property type="entry name" value="Polysacc_deacetylase_ArnD"/>
</dbReference>
<protein>
    <submittedName>
        <fullName evidence="2">Polysaccharide deacetylase family protein</fullName>
    </submittedName>
</protein>
<organism evidence="2 3">
    <name type="scientific">Fodinisporobacter ferrooxydans</name>
    <dbReference type="NCBI Taxonomy" id="2901836"/>
    <lineage>
        <taxon>Bacteria</taxon>
        <taxon>Bacillati</taxon>
        <taxon>Bacillota</taxon>
        <taxon>Bacilli</taxon>
        <taxon>Bacillales</taxon>
        <taxon>Alicyclobacillaceae</taxon>
        <taxon>Fodinisporobacter</taxon>
    </lineage>
</organism>
<evidence type="ECO:0000313" key="3">
    <source>
        <dbReference type="Proteomes" id="UP000830167"/>
    </source>
</evidence>
<keyword evidence="3" id="KW-1185">Reference proteome</keyword>
<dbReference type="EMBL" id="CP089291">
    <property type="protein sequence ID" value="UOF91591.1"/>
    <property type="molecule type" value="Genomic_DNA"/>
</dbReference>
<name>A0ABY4CPU8_9BACL</name>
<gene>
    <name evidence="2" type="ORF">LSG31_04895</name>
</gene>
<dbReference type="PROSITE" id="PS51677">
    <property type="entry name" value="NODB"/>
    <property type="match status" value="1"/>
</dbReference>
<dbReference type="Pfam" id="PF01522">
    <property type="entry name" value="Polysacc_deac_1"/>
    <property type="match status" value="1"/>
</dbReference>
<dbReference type="CDD" id="cd10959">
    <property type="entry name" value="CE4_NodB_like_3"/>
    <property type="match status" value="1"/>
</dbReference>
<sequence length="447" mass="51598">MLDWTSWSMAAVLALLIVWILYAGLPDLLYHILCIGVFTKGFGGERRIALTFDDGPDPRFTPELLTILRTFGVTATFFVIGQKALQYPELLRQINEEGHEIGIHGFSHTHAWYLTPVRTFREFRDTADAIERITGTRPTSYRPPWGMFNLFTKWAGTAVGATPVLWNISTYDWRKGDQTALIVRTIVKKVCPGSVILLHDSGGASNAPCNTLQAIQEVIPFLQQLNYDFIPISNMKQVSYTYKERYRQLNRIWIQPLWNIWEWLFAKLYKVEVIDPLMRLSINRWQHSNISDEQGRSLIGKGDTVAELHFQNDFLRSLSSEDSSERTAIQAIRQMRKSLHNLAATLQHDPRYKHVKAIYGVTLIHRGAEGVGFHVADIPNTLGNRYEKLFLRWLLILYHPQGAKRLQKRTHLLVPRLVWMSREELFNQYLQAVPKQKQHKQQGAALH</sequence>
<dbReference type="InterPro" id="IPR002509">
    <property type="entry name" value="NODB_dom"/>
</dbReference>
<dbReference type="RefSeq" id="WP_347438284.1">
    <property type="nucleotide sequence ID" value="NZ_CP089291.1"/>
</dbReference>
<dbReference type="PANTHER" id="PTHR10587:SF137">
    <property type="entry name" value="4-DEOXY-4-FORMAMIDO-L-ARABINOSE-PHOSPHOUNDECAPRENOL DEFORMYLASE ARND-RELATED"/>
    <property type="match status" value="1"/>
</dbReference>
<accession>A0ABY4CPU8</accession>
<dbReference type="Gene3D" id="3.20.20.370">
    <property type="entry name" value="Glycoside hydrolase/deacetylase"/>
    <property type="match status" value="1"/>
</dbReference>
<dbReference type="InterPro" id="IPR011330">
    <property type="entry name" value="Glyco_hydro/deAcase_b/a-brl"/>
</dbReference>
<feature type="domain" description="NodB homology" evidence="1">
    <location>
        <begin position="46"/>
        <end position="230"/>
    </location>
</feature>
<reference evidence="2" key="1">
    <citation type="submission" date="2021-12" db="EMBL/GenBank/DDBJ databases">
        <title>Alicyclobacillaceae gen. nov., sp. nov., isolated from chalcocite enrichment system.</title>
        <authorList>
            <person name="Jiang Z."/>
        </authorList>
    </citation>
    <scope>NUCLEOTIDE SEQUENCE</scope>
    <source>
        <strain evidence="2">MYW30-H2</strain>
    </source>
</reference>
<dbReference type="Proteomes" id="UP000830167">
    <property type="component" value="Chromosome"/>
</dbReference>
<evidence type="ECO:0000313" key="2">
    <source>
        <dbReference type="EMBL" id="UOF91591.1"/>
    </source>
</evidence>
<dbReference type="PANTHER" id="PTHR10587">
    <property type="entry name" value="GLYCOSYL TRANSFERASE-RELATED"/>
    <property type="match status" value="1"/>
</dbReference>
<dbReference type="Pfam" id="PF22790">
    <property type="entry name" value="YkoP"/>
    <property type="match status" value="1"/>
</dbReference>
<dbReference type="InterPro" id="IPR054467">
    <property type="entry name" value="YkoP-like_dom"/>
</dbReference>
<evidence type="ECO:0000259" key="1">
    <source>
        <dbReference type="PROSITE" id="PS51677"/>
    </source>
</evidence>